<feature type="binding site" evidence="6">
    <location>
        <position position="256"/>
    </location>
    <ligand>
        <name>Mg(2+)</name>
        <dbReference type="ChEBI" id="CHEBI:18420"/>
    </ligand>
</feature>
<feature type="binding site" evidence="6">
    <location>
        <position position="252"/>
    </location>
    <ligand>
        <name>K(+)</name>
        <dbReference type="ChEBI" id="CHEBI:29103"/>
    </ligand>
</feature>
<feature type="binding site" evidence="6">
    <location>
        <begin position="250"/>
        <end position="256"/>
    </location>
    <ligand>
        <name>GTP</name>
        <dbReference type="ChEBI" id="CHEBI:37565"/>
    </ligand>
</feature>
<dbReference type="InterPro" id="IPR025867">
    <property type="entry name" value="MnmE_helical"/>
</dbReference>
<feature type="binding site" evidence="6">
    <location>
        <position position="479"/>
    </location>
    <ligand>
        <name>(6S)-5-formyl-5,6,7,8-tetrahydrofolate</name>
        <dbReference type="ChEBI" id="CHEBI:57457"/>
    </ligand>
</feature>
<dbReference type="GO" id="GO:0003924">
    <property type="term" value="F:GTPase activity"/>
    <property type="evidence" value="ECO:0007669"/>
    <property type="project" value="UniProtKB-UniRule"/>
</dbReference>
<evidence type="ECO:0000256" key="7">
    <source>
        <dbReference type="RuleBase" id="RU003313"/>
    </source>
</evidence>
<dbReference type="EC" id="3.6.-.-" evidence="6"/>
<comment type="caution">
    <text evidence="9">The sequence shown here is derived from an EMBL/GenBank/DDBJ whole genome shotgun (WGS) entry which is preliminary data.</text>
</comment>
<dbReference type="InterPro" id="IPR027417">
    <property type="entry name" value="P-loop_NTPase"/>
</dbReference>
<keyword evidence="2 6" id="KW-0819">tRNA processing</keyword>
<evidence type="ECO:0000256" key="3">
    <source>
        <dbReference type="ARBA" id="ARBA00022741"/>
    </source>
</evidence>
<keyword evidence="6" id="KW-0460">Magnesium</keyword>
<dbReference type="PANTHER" id="PTHR42714">
    <property type="entry name" value="TRNA MODIFICATION GTPASE GTPBP3"/>
    <property type="match status" value="1"/>
</dbReference>
<protein>
    <recommendedName>
        <fullName evidence="6">tRNA modification GTPase MnmE</fullName>
        <ecNumber evidence="6">3.6.-.-</ecNumber>
    </recommendedName>
</protein>
<evidence type="ECO:0000313" key="9">
    <source>
        <dbReference type="EMBL" id="PLC55730.1"/>
    </source>
</evidence>
<comment type="subunit">
    <text evidence="6">Homodimer. Heterotetramer of two MnmE and two MnmG subunits.</text>
</comment>
<feature type="binding site" evidence="6">
    <location>
        <position position="235"/>
    </location>
    <ligand>
        <name>Mg(2+)</name>
        <dbReference type="ChEBI" id="CHEBI:18420"/>
    </ligand>
</feature>
<dbReference type="InterPro" id="IPR031168">
    <property type="entry name" value="G_TrmE"/>
</dbReference>
<feature type="binding site" evidence="6">
    <location>
        <position position="250"/>
    </location>
    <ligand>
        <name>K(+)</name>
        <dbReference type="ChEBI" id="CHEBI:29103"/>
    </ligand>
</feature>
<feature type="binding site" evidence="6">
    <location>
        <begin position="275"/>
        <end position="278"/>
    </location>
    <ligand>
        <name>GTP</name>
        <dbReference type="ChEBI" id="CHEBI:37565"/>
    </ligand>
</feature>
<comment type="cofactor">
    <cofactor evidence="6">
        <name>K(+)</name>
        <dbReference type="ChEBI" id="CHEBI:29103"/>
    </cofactor>
    <text evidence="6">Binds 1 potassium ion per subunit.</text>
</comment>
<evidence type="ECO:0000256" key="4">
    <source>
        <dbReference type="ARBA" id="ARBA00022958"/>
    </source>
</evidence>
<dbReference type="SUPFAM" id="SSF116878">
    <property type="entry name" value="TrmE connector domain"/>
    <property type="match status" value="1"/>
</dbReference>
<sequence>MTLRSHEPIIAIATAPGRGGIGVVRISASNMEPLLARLFNVQLTPRHAHYLPFNDKDGNVMDAGIALLFKGPHSYTGEDVLELQGHGGPAVLRRVLDHCLEVGEEYGLRHAEPGEFTQRAFLNERMDLAQAEAVADLIDASSAAAARSAMASLSGAFSNRINALGDRIVRLRILVEATLDFPEEEIDFLEKYQAHATLEEIRSDLHALTVQARQGMILREGMHVVLAGQPNVGKSSLLNALAGDDIAIVTPVAGTTRDKVIQQIHIQGVPLHIVDTAGLRETDDTVESIGIARTWAELEKANVIIHLQDARAQNDELDTAITNRLPAHTPVLKVFNKIDLLDAGAQAAFLTLTDTDTPFRKNHNAPEAQLASAATDVALGISARTGAGLDMLRQKLLDIAGWNPSSESPWLARERHLKALDSAGGHMVLAAEHASQNDRVLDLFAEELRLAHEDLCAITGQFTSDELLGEIFSSFCIGK</sequence>
<dbReference type="Pfam" id="PF10396">
    <property type="entry name" value="TrmE_N"/>
    <property type="match status" value="1"/>
</dbReference>
<reference evidence="9 10" key="1">
    <citation type="submission" date="2017-10" db="EMBL/GenBank/DDBJ databases">
        <title>Two draft genome sequences of Pusillimonas sp. strains isolated from a nitrate- and radionuclide-contaminated groundwater in Russia.</title>
        <authorList>
            <person name="Grouzdev D.S."/>
            <person name="Tourova T.P."/>
            <person name="Goeva M.A."/>
            <person name="Babich T.L."/>
            <person name="Sokolova D.S."/>
            <person name="Abdullin R."/>
            <person name="Poltaraus A.B."/>
            <person name="Toshchakov S.V."/>
            <person name="Nazina T.N."/>
        </authorList>
    </citation>
    <scope>NUCLEOTIDE SEQUENCE [LARGE SCALE GENOMIC DNA]</scope>
    <source>
        <strain evidence="9 10">JR1/69-2-13</strain>
    </source>
</reference>
<evidence type="ECO:0000259" key="8">
    <source>
        <dbReference type="PROSITE" id="PS51709"/>
    </source>
</evidence>
<dbReference type="RefSeq" id="WP_102068212.1">
    <property type="nucleotide sequence ID" value="NZ_PDNV01000001.1"/>
</dbReference>
<feature type="binding site" evidence="6">
    <location>
        <position position="25"/>
    </location>
    <ligand>
        <name>(6S)-5-formyl-5,6,7,8-tetrahydrofolate</name>
        <dbReference type="ChEBI" id="CHEBI:57457"/>
    </ligand>
</feature>
<dbReference type="InterPro" id="IPR006073">
    <property type="entry name" value="GTP-bd"/>
</dbReference>
<dbReference type="Pfam" id="PF12631">
    <property type="entry name" value="MnmE_helical"/>
    <property type="match status" value="1"/>
</dbReference>
<comment type="similarity">
    <text evidence="1 6 7">Belongs to the TRAFAC class TrmE-Era-EngA-EngB-Septin-like GTPase superfamily. TrmE GTPase family.</text>
</comment>
<dbReference type="InterPro" id="IPR027266">
    <property type="entry name" value="TrmE/GcvT-like"/>
</dbReference>
<feature type="binding site" evidence="6">
    <location>
        <position position="125"/>
    </location>
    <ligand>
        <name>(6S)-5-formyl-5,6,7,8-tetrahydrofolate</name>
        <dbReference type="ChEBI" id="CHEBI:57457"/>
    </ligand>
</feature>
<feature type="binding site" evidence="6">
    <location>
        <position position="82"/>
    </location>
    <ligand>
        <name>(6S)-5-formyl-5,6,7,8-tetrahydrofolate</name>
        <dbReference type="ChEBI" id="CHEBI:57457"/>
    </ligand>
</feature>
<keyword evidence="3 6" id="KW-0547">Nucleotide-binding</keyword>
<keyword evidence="4 6" id="KW-0630">Potassium</keyword>
<evidence type="ECO:0000256" key="1">
    <source>
        <dbReference type="ARBA" id="ARBA00011043"/>
    </source>
</evidence>
<comment type="function">
    <text evidence="6">Exhibits a very high intrinsic GTPase hydrolysis rate. Involved in the addition of a carboxymethylaminomethyl (cmnm) group at the wobble position (U34) of certain tRNAs, forming tRNA-cmnm(5)s(2)U34.</text>
</comment>
<dbReference type="Gene3D" id="1.20.120.430">
    <property type="entry name" value="tRNA modification GTPase MnmE domain 2"/>
    <property type="match status" value="1"/>
</dbReference>
<dbReference type="Gene3D" id="3.30.1360.120">
    <property type="entry name" value="Probable tRNA modification gtpase trme, domain 1"/>
    <property type="match status" value="1"/>
</dbReference>
<dbReference type="EMBL" id="PDNV01000001">
    <property type="protein sequence ID" value="PLC55730.1"/>
    <property type="molecule type" value="Genomic_DNA"/>
</dbReference>
<dbReference type="InterPro" id="IPR018948">
    <property type="entry name" value="GTP-bd_TrmE_N"/>
</dbReference>
<dbReference type="PANTHER" id="PTHR42714:SF2">
    <property type="entry name" value="TRNA MODIFICATION GTPASE GTPBP3, MITOCHONDRIAL"/>
    <property type="match status" value="1"/>
</dbReference>
<dbReference type="NCBIfam" id="TIGR00450">
    <property type="entry name" value="mnmE_trmE_thdF"/>
    <property type="match status" value="1"/>
</dbReference>
<dbReference type="NCBIfam" id="TIGR00231">
    <property type="entry name" value="small_GTP"/>
    <property type="match status" value="1"/>
</dbReference>
<feature type="binding site" evidence="6">
    <location>
        <begin position="231"/>
        <end position="236"/>
    </location>
    <ligand>
        <name>GTP</name>
        <dbReference type="ChEBI" id="CHEBI:37565"/>
    </ligand>
</feature>
<dbReference type="PROSITE" id="PS51709">
    <property type="entry name" value="G_TRME"/>
    <property type="match status" value="1"/>
</dbReference>
<dbReference type="Proteomes" id="UP000234328">
    <property type="component" value="Unassembled WGS sequence"/>
</dbReference>
<dbReference type="InterPro" id="IPR027368">
    <property type="entry name" value="MnmE_dom2"/>
</dbReference>
<dbReference type="InterPro" id="IPR005225">
    <property type="entry name" value="Small_GTP-bd"/>
</dbReference>
<dbReference type="GO" id="GO:0005829">
    <property type="term" value="C:cytosol"/>
    <property type="evidence" value="ECO:0007669"/>
    <property type="project" value="TreeGrafter"/>
</dbReference>
<dbReference type="GO" id="GO:0002098">
    <property type="term" value="P:tRNA wobble uridine modification"/>
    <property type="evidence" value="ECO:0007669"/>
    <property type="project" value="TreeGrafter"/>
</dbReference>
<dbReference type="AlphaFoldDB" id="A0A2N4UL48"/>
<evidence type="ECO:0000256" key="2">
    <source>
        <dbReference type="ARBA" id="ARBA00022694"/>
    </source>
</evidence>
<dbReference type="CDD" id="cd04164">
    <property type="entry name" value="trmE"/>
    <property type="match status" value="1"/>
</dbReference>
<comment type="subcellular location">
    <subcellularLocation>
        <location evidence="6">Cytoplasm</location>
    </subcellularLocation>
</comment>
<feature type="binding site" evidence="6">
    <location>
        <begin position="382"/>
        <end position="384"/>
    </location>
    <ligand>
        <name>GTP</name>
        <dbReference type="ChEBI" id="CHEBI:37565"/>
    </ligand>
</feature>
<dbReference type="SUPFAM" id="SSF52540">
    <property type="entry name" value="P-loop containing nucleoside triphosphate hydrolases"/>
    <property type="match status" value="1"/>
</dbReference>
<feature type="binding site" evidence="6">
    <location>
        <position position="231"/>
    </location>
    <ligand>
        <name>K(+)</name>
        <dbReference type="ChEBI" id="CHEBI:29103"/>
    </ligand>
</feature>
<dbReference type="Gene3D" id="3.40.50.300">
    <property type="entry name" value="P-loop containing nucleotide triphosphate hydrolases"/>
    <property type="match status" value="1"/>
</dbReference>
<dbReference type="GO" id="GO:0030488">
    <property type="term" value="P:tRNA methylation"/>
    <property type="evidence" value="ECO:0007669"/>
    <property type="project" value="TreeGrafter"/>
</dbReference>
<proteinExistence type="inferred from homology"/>
<dbReference type="GO" id="GO:0046872">
    <property type="term" value="F:metal ion binding"/>
    <property type="evidence" value="ECO:0007669"/>
    <property type="project" value="UniProtKB-KW"/>
</dbReference>
<evidence type="ECO:0000256" key="5">
    <source>
        <dbReference type="ARBA" id="ARBA00023134"/>
    </source>
</evidence>
<keyword evidence="6" id="KW-0963">Cytoplasm</keyword>
<comment type="caution">
    <text evidence="6">Lacks conserved residue(s) required for the propagation of feature annotation.</text>
</comment>
<dbReference type="OrthoDB" id="9805918at2"/>
<dbReference type="HAMAP" id="MF_00379">
    <property type="entry name" value="GTPase_MnmE"/>
    <property type="match status" value="1"/>
</dbReference>
<dbReference type="InterPro" id="IPR004520">
    <property type="entry name" value="GTPase_MnmE"/>
</dbReference>
<keyword evidence="5 6" id="KW-0342">GTP-binding</keyword>
<gene>
    <name evidence="6" type="primary">mnmE</name>
    <name evidence="6" type="synonym">trmE</name>
    <name evidence="9" type="ORF">CR155_01355</name>
</gene>
<keyword evidence="10" id="KW-1185">Reference proteome</keyword>
<keyword evidence="6" id="KW-0378">Hydrolase</keyword>
<dbReference type="NCBIfam" id="NF003661">
    <property type="entry name" value="PRK05291.1-3"/>
    <property type="match status" value="1"/>
</dbReference>
<evidence type="ECO:0000313" key="10">
    <source>
        <dbReference type="Proteomes" id="UP000234328"/>
    </source>
</evidence>
<feature type="binding site" evidence="6">
    <location>
        <position position="255"/>
    </location>
    <ligand>
        <name>K(+)</name>
        <dbReference type="ChEBI" id="CHEBI:29103"/>
    </ligand>
</feature>
<evidence type="ECO:0000256" key="6">
    <source>
        <dbReference type="HAMAP-Rule" id="MF_00379"/>
    </source>
</evidence>
<dbReference type="GO" id="GO:0005525">
    <property type="term" value="F:GTP binding"/>
    <property type="evidence" value="ECO:0007669"/>
    <property type="project" value="UniProtKB-UniRule"/>
</dbReference>
<organism evidence="9 10">
    <name type="scientific">Pollutimonas nitritireducens</name>
    <dbReference type="NCBI Taxonomy" id="2045209"/>
    <lineage>
        <taxon>Bacteria</taxon>
        <taxon>Pseudomonadati</taxon>
        <taxon>Pseudomonadota</taxon>
        <taxon>Betaproteobacteria</taxon>
        <taxon>Burkholderiales</taxon>
        <taxon>Alcaligenaceae</taxon>
        <taxon>Pollutimonas</taxon>
    </lineage>
</organism>
<dbReference type="Pfam" id="PF01926">
    <property type="entry name" value="MMR_HSR1"/>
    <property type="match status" value="1"/>
</dbReference>
<dbReference type="CDD" id="cd14858">
    <property type="entry name" value="TrmE_N"/>
    <property type="match status" value="1"/>
</dbReference>
<accession>A0A2N4UL48</accession>
<name>A0A2N4UL48_9BURK</name>
<feature type="domain" description="TrmE-type G" evidence="8">
    <location>
        <begin position="221"/>
        <end position="401"/>
    </location>
</feature>
<keyword evidence="6" id="KW-0479">Metal-binding</keyword>